<evidence type="ECO:0000256" key="1">
    <source>
        <dbReference type="ARBA" id="ARBA00022679"/>
    </source>
</evidence>
<dbReference type="EC" id="1.1.1.40" evidence="4"/>
<dbReference type="SUPFAM" id="SSF53659">
    <property type="entry name" value="Isocitrate/Isopropylmalate dehydrogenase-like"/>
    <property type="match status" value="1"/>
</dbReference>
<protein>
    <submittedName>
        <fullName evidence="4">NADP-dependent malic enzyme</fullName>
        <ecNumber evidence="4">1.1.1.40</ecNumber>
    </submittedName>
</protein>
<dbReference type="Pfam" id="PF01515">
    <property type="entry name" value="PTA_PTB"/>
    <property type="match status" value="1"/>
</dbReference>
<dbReference type="Gene3D" id="3.40.50.10950">
    <property type="match status" value="1"/>
</dbReference>
<dbReference type="InterPro" id="IPR002505">
    <property type="entry name" value="PTA_PTB"/>
</dbReference>
<feature type="domain" description="Phosphate acetyl/butaryl transferase" evidence="3">
    <location>
        <begin position="12"/>
        <end position="173"/>
    </location>
</feature>
<feature type="non-terminal residue" evidence="4">
    <location>
        <position position="1"/>
    </location>
</feature>
<dbReference type="GO" id="GO:0004473">
    <property type="term" value="F:malate dehydrogenase (decarboxylating) (NADP+) activity"/>
    <property type="evidence" value="ECO:0007669"/>
    <property type="project" value="UniProtKB-EC"/>
</dbReference>
<accession>A0A444HP57</accession>
<evidence type="ECO:0000313" key="5">
    <source>
        <dbReference type="Proteomes" id="UP000283817"/>
    </source>
</evidence>
<dbReference type="GO" id="GO:0016746">
    <property type="term" value="F:acyltransferase activity"/>
    <property type="evidence" value="ECO:0007669"/>
    <property type="project" value="UniProtKB-KW"/>
</dbReference>
<keyword evidence="2" id="KW-0012">Acyltransferase</keyword>
<name>A0A444HP57_RHILE</name>
<sequence length="178" mass="19060">GRASRRCSGQLCRGRTVFVADTAVHDMPTAEELADIAEEAAGLARRMGYPPRVALLAYSTFGHPSGERSERVREAVKILDKRRVDFEYDGEMAADVALNRKVMEQYPFCRLSGPANVLVMPAFHSASISTKMLQELGGSTVIGPILVGVDKPVQITSMGAKDSDIVNMAAIAAYGAGS</sequence>
<proteinExistence type="predicted"/>
<dbReference type="InterPro" id="IPR050500">
    <property type="entry name" value="Phos_Acetyltrans/Butyryltrans"/>
</dbReference>
<reference evidence="4 5" key="1">
    <citation type="submission" date="2019-01" db="EMBL/GenBank/DDBJ databases">
        <title>RHIZO-ID as a novel technology for direct rhizobia identification.</title>
        <authorList>
            <person name="De Meyer S.E."/>
        </authorList>
    </citation>
    <scope>NUCLEOTIDE SEQUENCE [LARGE SCALE GENOMIC DNA]</scope>
    <source>
        <strain evidence="4 5">WSM448</strain>
    </source>
</reference>
<evidence type="ECO:0000256" key="2">
    <source>
        <dbReference type="ARBA" id="ARBA00023315"/>
    </source>
</evidence>
<dbReference type="PANTHER" id="PTHR43356:SF3">
    <property type="entry name" value="PHOSPHATE ACETYLTRANSFERASE"/>
    <property type="match status" value="1"/>
</dbReference>
<dbReference type="PANTHER" id="PTHR43356">
    <property type="entry name" value="PHOSPHATE ACETYLTRANSFERASE"/>
    <property type="match status" value="1"/>
</dbReference>
<dbReference type="EMBL" id="SBHX01000069">
    <property type="protein sequence ID" value="RWX24365.1"/>
    <property type="molecule type" value="Genomic_DNA"/>
</dbReference>
<dbReference type="InterPro" id="IPR042113">
    <property type="entry name" value="P_AcTrfase_dom1"/>
</dbReference>
<evidence type="ECO:0000313" key="4">
    <source>
        <dbReference type="EMBL" id="RWX24365.1"/>
    </source>
</evidence>
<comment type="caution">
    <text evidence="4">The sequence shown here is derived from an EMBL/GenBank/DDBJ whole genome shotgun (WGS) entry which is preliminary data.</text>
</comment>
<dbReference type="RefSeq" id="WP_281023835.1">
    <property type="nucleotide sequence ID" value="NZ_SBHX01000069.1"/>
</dbReference>
<evidence type="ECO:0000259" key="3">
    <source>
        <dbReference type="Pfam" id="PF01515"/>
    </source>
</evidence>
<dbReference type="Proteomes" id="UP000283817">
    <property type="component" value="Unassembled WGS sequence"/>
</dbReference>
<gene>
    <name evidence="4" type="ORF">EHI47_28085</name>
</gene>
<dbReference type="Gene3D" id="3.40.50.10750">
    <property type="entry name" value="Isocitrate/Isopropylmalate dehydrogenase-like"/>
    <property type="match status" value="1"/>
</dbReference>
<keyword evidence="4" id="KW-0560">Oxidoreductase</keyword>
<organism evidence="4 5">
    <name type="scientific">Rhizobium leguminosarum</name>
    <dbReference type="NCBI Taxonomy" id="384"/>
    <lineage>
        <taxon>Bacteria</taxon>
        <taxon>Pseudomonadati</taxon>
        <taxon>Pseudomonadota</taxon>
        <taxon>Alphaproteobacteria</taxon>
        <taxon>Hyphomicrobiales</taxon>
        <taxon>Rhizobiaceae</taxon>
        <taxon>Rhizobium/Agrobacterium group</taxon>
        <taxon>Rhizobium</taxon>
    </lineage>
</organism>
<keyword evidence="1" id="KW-0808">Transferase</keyword>
<dbReference type="AlphaFoldDB" id="A0A444HP57"/>
<dbReference type="InterPro" id="IPR042112">
    <property type="entry name" value="P_AcTrfase_dom2"/>
</dbReference>